<feature type="transmembrane region" description="Helical" evidence="9">
    <location>
        <begin position="81"/>
        <end position="101"/>
    </location>
</feature>
<organism evidence="11 12">
    <name type="scientific">Clostridium bovifaecis</name>
    <dbReference type="NCBI Taxonomy" id="2184719"/>
    <lineage>
        <taxon>Bacteria</taxon>
        <taxon>Bacillati</taxon>
        <taxon>Bacillota</taxon>
        <taxon>Clostridia</taxon>
        <taxon>Eubacteriales</taxon>
        <taxon>Clostridiaceae</taxon>
        <taxon>Clostridium</taxon>
    </lineage>
</organism>
<dbReference type="GO" id="GO:0015297">
    <property type="term" value="F:antiporter activity"/>
    <property type="evidence" value="ECO:0007669"/>
    <property type="project" value="UniProtKB-KW"/>
</dbReference>
<dbReference type="InterPro" id="IPR052180">
    <property type="entry name" value="NhaC_Na-H+_Antiporter"/>
</dbReference>
<keyword evidence="4" id="KW-1003">Cell membrane</keyword>
<keyword evidence="2" id="KW-0813">Transport</keyword>
<evidence type="ECO:0000256" key="5">
    <source>
        <dbReference type="ARBA" id="ARBA00022692"/>
    </source>
</evidence>
<sequence length="460" mass="48759">MDNKSSKTISSGKALIPFVIFIAIYLGSGLILQAKGVEMAFYQFPAPVAVFCGVVSAFFLLKGTINEKFDTFVKGCGNPDIIIMCTIYLLAGAFATVSKAMGGVDSTVNLGLTYIPANYIVAGLFIISCFISLSTGTSVGAIVAVAPIAVGLAAKAGLSLPLTLAAVLGGSMFGDNLSVISDTTIAATRTQGCEMRDKFRVNIYIAAPAAIITLILLFIFGRPETIPTMQSYDFNIIKVLPYLFVLVLSLVGVNVFAVLTGGIVLSGVIGLTYGDLTVLTFSQQIFEGFKGMIDIFILSLLTGGLAELVTKAGGIQFLLDKIQKMMKGKKSAEAGIAALVALTDAAVANNTVAIIINGPIAKEMCNKYKVDPRRSASLLDTFSCIMQGIIPYGAQMLILLSFTKGAVSPFQVLPLVWYIHILAISAVASMFIPFADGIIKKNPWKWDNNSELEIASEVEA</sequence>
<keyword evidence="12" id="KW-1185">Reference proteome</keyword>
<dbReference type="GO" id="GO:0005886">
    <property type="term" value="C:plasma membrane"/>
    <property type="evidence" value="ECO:0007669"/>
    <property type="project" value="UniProtKB-SubCell"/>
</dbReference>
<evidence type="ECO:0000259" key="10">
    <source>
        <dbReference type="Pfam" id="PF03553"/>
    </source>
</evidence>
<keyword evidence="3" id="KW-0050">Antiport</keyword>
<feature type="transmembrane region" description="Helical" evidence="9">
    <location>
        <begin position="40"/>
        <end position="61"/>
    </location>
</feature>
<evidence type="ECO:0000256" key="2">
    <source>
        <dbReference type="ARBA" id="ARBA00022448"/>
    </source>
</evidence>
<feature type="transmembrane region" description="Helical" evidence="9">
    <location>
        <begin position="201"/>
        <end position="221"/>
    </location>
</feature>
<feature type="transmembrane region" description="Helical" evidence="9">
    <location>
        <begin position="415"/>
        <end position="435"/>
    </location>
</feature>
<name>A0A6I6ESR2_9CLOT</name>
<evidence type="ECO:0000256" key="4">
    <source>
        <dbReference type="ARBA" id="ARBA00022475"/>
    </source>
</evidence>
<accession>A0A6I6ESR2</accession>
<evidence type="ECO:0000256" key="9">
    <source>
        <dbReference type="SAM" id="Phobius"/>
    </source>
</evidence>
<dbReference type="EMBL" id="CP046522">
    <property type="protein sequence ID" value="QGU93786.1"/>
    <property type="molecule type" value="Genomic_DNA"/>
</dbReference>
<keyword evidence="5 9" id="KW-0812">Transmembrane</keyword>
<feature type="transmembrane region" description="Helical" evidence="9">
    <location>
        <begin position="12"/>
        <end position="34"/>
    </location>
</feature>
<comment type="subcellular location">
    <subcellularLocation>
        <location evidence="1">Cell membrane</location>
        <topology evidence="1">Multi-pass membrane protein</topology>
    </subcellularLocation>
</comment>
<feature type="transmembrane region" description="Helical" evidence="9">
    <location>
        <begin position="113"/>
        <end position="133"/>
    </location>
</feature>
<feature type="domain" description="Na+/H+ antiporter NhaC-like C-terminal" evidence="10">
    <location>
        <begin position="238"/>
        <end position="429"/>
    </location>
</feature>
<dbReference type="PANTHER" id="PTHR33451:SF4">
    <property type="entry name" value="NA+_H+ ANTIPORTER"/>
    <property type="match status" value="1"/>
</dbReference>
<dbReference type="PANTHER" id="PTHR33451">
    <property type="entry name" value="MALATE-2H(+)/NA(+)-LACTATE ANTIPORTER"/>
    <property type="match status" value="1"/>
</dbReference>
<evidence type="ECO:0000313" key="12">
    <source>
        <dbReference type="Proteomes" id="UP000422764"/>
    </source>
</evidence>
<dbReference type="InterPro" id="IPR018461">
    <property type="entry name" value="Na/H_Antiport_NhaC-like_C"/>
</dbReference>
<evidence type="ECO:0000256" key="1">
    <source>
        <dbReference type="ARBA" id="ARBA00004651"/>
    </source>
</evidence>
<protein>
    <submittedName>
        <fullName evidence="11">Na+/H+ antiporter NhaC family protein</fullName>
    </submittedName>
</protein>
<evidence type="ECO:0000256" key="8">
    <source>
        <dbReference type="ARBA" id="ARBA00038435"/>
    </source>
</evidence>
<keyword evidence="7 9" id="KW-0472">Membrane</keyword>
<gene>
    <name evidence="11" type="ORF">GOM49_00285</name>
</gene>
<dbReference type="Proteomes" id="UP000422764">
    <property type="component" value="Chromosome"/>
</dbReference>
<comment type="similarity">
    <text evidence="8">Belongs to the NhaC Na(+)/H(+) (TC 2.A.35) antiporter family.</text>
</comment>
<proteinExistence type="inferred from homology"/>
<evidence type="ECO:0000256" key="6">
    <source>
        <dbReference type="ARBA" id="ARBA00022989"/>
    </source>
</evidence>
<evidence type="ECO:0000256" key="7">
    <source>
        <dbReference type="ARBA" id="ARBA00023136"/>
    </source>
</evidence>
<feature type="transmembrane region" description="Helical" evidence="9">
    <location>
        <begin position="242"/>
        <end position="273"/>
    </location>
</feature>
<feature type="transmembrane region" description="Helical" evidence="9">
    <location>
        <begin position="293"/>
        <end position="319"/>
    </location>
</feature>
<evidence type="ECO:0000256" key="3">
    <source>
        <dbReference type="ARBA" id="ARBA00022449"/>
    </source>
</evidence>
<evidence type="ECO:0000313" key="11">
    <source>
        <dbReference type="EMBL" id="QGU93786.1"/>
    </source>
</evidence>
<feature type="transmembrane region" description="Helical" evidence="9">
    <location>
        <begin position="378"/>
        <end position="403"/>
    </location>
</feature>
<dbReference type="Pfam" id="PF03553">
    <property type="entry name" value="Na_H_antiporter"/>
    <property type="match status" value="2"/>
</dbReference>
<feature type="transmembrane region" description="Helical" evidence="9">
    <location>
        <begin position="140"/>
        <end position="168"/>
    </location>
</feature>
<dbReference type="AlphaFoldDB" id="A0A6I6ESR2"/>
<feature type="domain" description="Na+/H+ antiporter NhaC-like C-terminal" evidence="10">
    <location>
        <begin position="19"/>
        <end position="221"/>
    </location>
</feature>
<keyword evidence="6 9" id="KW-1133">Transmembrane helix</keyword>
<reference evidence="11 12" key="1">
    <citation type="submission" date="2019-12" db="EMBL/GenBank/DDBJ databases">
        <title>Genome sequenceing of Clostridium bovifaecis.</title>
        <authorList>
            <person name="Yao Y."/>
        </authorList>
    </citation>
    <scope>NUCLEOTIDE SEQUENCE [LARGE SCALE GENOMIC DNA]</scope>
    <source>
        <strain evidence="11 12">BXX</strain>
    </source>
</reference>